<dbReference type="WBParaSite" id="SCUD_0000551001-mRNA-1">
    <property type="protein sequence ID" value="SCUD_0000551001-mRNA-1"/>
    <property type="gene ID" value="SCUD_0000551001"/>
</dbReference>
<evidence type="ECO:0000313" key="1">
    <source>
        <dbReference type="EMBL" id="VDO96260.1"/>
    </source>
</evidence>
<name>A0A183JS21_9TREM</name>
<evidence type="ECO:0000313" key="3">
    <source>
        <dbReference type="WBParaSite" id="SCUD_0000551001-mRNA-1"/>
    </source>
</evidence>
<dbReference type="Proteomes" id="UP000279833">
    <property type="component" value="Unassembled WGS sequence"/>
</dbReference>
<reference evidence="3" key="1">
    <citation type="submission" date="2016-06" db="UniProtKB">
        <authorList>
            <consortium name="WormBaseParasite"/>
        </authorList>
    </citation>
    <scope>IDENTIFICATION</scope>
</reference>
<reference evidence="1 2" key="2">
    <citation type="submission" date="2018-11" db="EMBL/GenBank/DDBJ databases">
        <authorList>
            <consortium name="Pathogen Informatics"/>
        </authorList>
    </citation>
    <scope>NUCLEOTIDE SEQUENCE [LARGE SCALE GENOMIC DNA]</scope>
    <source>
        <strain evidence="1">Dakar</strain>
        <strain evidence="2">Dakar, Senegal</strain>
    </source>
</reference>
<dbReference type="STRING" id="6186.A0A183JS21"/>
<protein>
    <submittedName>
        <fullName evidence="3">Focal_AT domain-containing protein</fullName>
    </submittedName>
</protein>
<keyword evidence="2" id="KW-1185">Reference proteome</keyword>
<accession>A0A183JS21</accession>
<evidence type="ECO:0000313" key="2">
    <source>
        <dbReference type="Proteomes" id="UP000279833"/>
    </source>
</evidence>
<dbReference type="AlphaFoldDB" id="A0A183JS21"/>
<proteinExistence type="predicted"/>
<organism evidence="3">
    <name type="scientific">Schistosoma curassoni</name>
    <dbReference type="NCBI Taxonomy" id="6186"/>
    <lineage>
        <taxon>Eukaryota</taxon>
        <taxon>Metazoa</taxon>
        <taxon>Spiralia</taxon>
        <taxon>Lophotrochozoa</taxon>
        <taxon>Platyhelminthes</taxon>
        <taxon>Trematoda</taxon>
        <taxon>Digenea</taxon>
        <taxon>Strigeidida</taxon>
        <taxon>Schistosomatoidea</taxon>
        <taxon>Schistosomatidae</taxon>
        <taxon>Schistosoma</taxon>
    </lineage>
</organism>
<gene>
    <name evidence="1" type="ORF">SCUD_LOCUS5509</name>
</gene>
<dbReference type="EMBL" id="UZAK01009184">
    <property type="protein sequence ID" value="VDO96260.1"/>
    <property type="molecule type" value="Genomic_DNA"/>
</dbReference>
<sequence length="94" mass="10193">MSCTENILSNTLDVDRSSQSKLNTYLTKVTESLEAIVCDNTDQLLTMTSTIFQSALLLADAGNSQINNPISLDIPTDPALLDYNVDLEKAGELV</sequence>